<gene>
    <name evidence="6" type="ORF">GT347_05335</name>
</gene>
<keyword evidence="3" id="KW-0238">DNA-binding</keyword>
<dbReference type="GO" id="GO:0003700">
    <property type="term" value="F:DNA-binding transcription factor activity"/>
    <property type="evidence" value="ECO:0007669"/>
    <property type="project" value="InterPro"/>
</dbReference>
<dbReference type="InterPro" id="IPR000847">
    <property type="entry name" value="LysR_HTH_N"/>
</dbReference>
<accession>A0A857JE79</accession>
<evidence type="ECO:0000313" key="7">
    <source>
        <dbReference type="Proteomes" id="UP000464787"/>
    </source>
</evidence>
<evidence type="ECO:0000256" key="1">
    <source>
        <dbReference type="ARBA" id="ARBA00009437"/>
    </source>
</evidence>
<feature type="domain" description="HTH lysR-type" evidence="5">
    <location>
        <begin position="14"/>
        <end position="66"/>
    </location>
</feature>
<evidence type="ECO:0000256" key="2">
    <source>
        <dbReference type="ARBA" id="ARBA00023015"/>
    </source>
</evidence>
<name>A0A857JE79_9BURK</name>
<dbReference type="SUPFAM" id="SSF53850">
    <property type="entry name" value="Periplasmic binding protein-like II"/>
    <property type="match status" value="1"/>
</dbReference>
<dbReference type="Gene3D" id="1.10.10.10">
    <property type="entry name" value="Winged helix-like DNA-binding domain superfamily/Winged helix DNA-binding domain"/>
    <property type="match status" value="1"/>
</dbReference>
<evidence type="ECO:0000256" key="3">
    <source>
        <dbReference type="ARBA" id="ARBA00023125"/>
    </source>
</evidence>
<dbReference type="PANTHER" id="PTHR30419:SF7">
    <property type="entry name" value="HTH-TYPE TRANSCRIPTIONAL REGULATOR TDCA"/>
    <property type="match status" value="1"/>
</dbReference>
<dbReference type="Pfam" id="PF03466">
    <property type="entry name" value="LysR_substrate"/>
    <property type="match status" value="1"/>
</dbReference>
<dbReference type="EMBL" id="CP047650">
    <property type="protein sequence ID" value="QHJ01420.1"/>
    <property type="molecule type" value="Genomic_DNA"/>
</dbReference>
<dbReference type="GO" id="GO:0003677">
    <property type="term" value="F:DNA binding"/>
    <property type="evidence" value="ECO:0007669"/>
    <property type="project" value="UniProtKB-KW"/>
</dbReference>
<dbReference type="GO" id="GO:0005829">
    <property type="term" value="C:cytosol"/>
    <property type="evidence" value="ECO:0007669"/>
    <property type="project" value="TreeGrafter"/>
</dbReference>
<dbReference type="Proteomes" id="UP000464787">
    <property type="component" value="Chromosome"/>
</dbReference>
<reference evidence="6 7" key="1">
    <citation type="submission" date="2020-01" db="EMBL/GenBank/DDBJ databases">
        <title>Genome sequencing of strain KACC 21265.</title>
        <authorList>
            <person name="Heo J."/>
            <person name="Kim S.-J."/>
            <person name="Kim J.-S."/>
            <person name="Hong S.-B."/>
            <person name="Kwon S.-W."/>
        </authorList>
    </citation>
    <scope>NUCLEOTIDE SEQUENCE [LARGE SCALE GENOMIC DNA]</scope>
    <source>
        <strain evidence="6 7">KACC 21265</strain>
    </source>
</reference>
<dbReference type="InterPro" id="IPR036388">
    <property type="entry name" value="WH-like_DNA-bd_sf"/>
</dbReference>
<keyword evidence="4" id="KW-0804">Transcription</keyword>
<dbReference type="PRINTS" id="PR00039">
    <property type="entry name" value="HTHLYSR"/>
</dbReference>
<protein>
    <submittedName>
        <fullName evidence="6">LysR family transcriptional regulator</fullName>
    </submittedName>
</protein>
<dbReference type="PANTHER" id="PTHR30419">
    <property type="entry name" value="HTH-TYPE TRANSCRIPTIONAL REGULATOR YBHD"/>
    <property type="match status" value="1"/>
</dbReference>
<dbReference type="SUPFAM" id="SSF46785">
    <property type="entry name" value="Winged helix' DNA-binding domain"/>
    <property type="match status" value="1"/>
</dbReference>
<evidence type="ECO:0000256" key="4">
    <source>
        <dbReference type="ARBA" id="ARBA00023163"/>
    </source>
</evidence>
<keyword evidence="7" id="KW-1185">Reference proteome</keyword>
<dbReference type="CDD" id="cd05466">
    <property type="entry name" value="PBP2_LTTR_substrate"/>
    <property type="match status" value="1"/>
</dbReference>
<organism evidence="6 7">
    <name type="scientific">Xylophilus rhododendri</name>
    <dbReference type="NCBI Taxonomy" id="2697032"/>
    <lineage>
        <taxon>Bacteria</taxon>
        <taxon>Pseudomonadati</taxon>
        <taxon>Pseudomonadota</taxon>
        <taxon>Betaproteobacteria</taxon>
        <taxon>Burkholderiales</taxon>
        <taxon>Xylophilus</taxon>
    </lineage>
</organism>
<keyword evidence="2" id="KW-0805">Transcription regulation</keyword>
<proteinExistence type="inferred from homology"/>
<dbReference type="FunFam" id="1.10.10.10:FF:000001">
    <property type="entry name" value="LysR family transcriptional regulator"/>
    <property type="match status" value="1"/>
</dbReference>
<dbReference type="InterPro" id="IPR005119">
    <property type="entry name" value="LysR_subst-bd"/>
</dbReference>
<dbReference type="AlphaFoldDB" id="A0A857JE79"/>
<dbReference type="InterPro" id="IPR036390">
    <property type="entry name" value="WH_DNA-bd_sf"/>
</dbReference>
<sequence>MNPLPQLRFHLPELETFLVVLEERSFSRAAERLCISQPSVSNRVKRLENVLRVKLITRTTRSVEATTDGTLLRVAAEEALAGLYAVLQQFRDRSEAARNRVVIAATPMIAATFMPHIIHSYSATFPDVQVVLRDMPFETLLKTIGDGSADIGVTALDGDYDNLLFQPLAEEPVVLVVTARHPLARQREVSLETVLPYRMIFLERYTGLRERLSSAFSGFGAAFEASTAATLPALMGLIDTGSCVTFLPRSMAQTNARESRAIVELSDFCAVRSYGSIVARKAVLTTAVQSFRDHLHRDFQPLF</sequence>
<dbReference type="InterPro" id="IPR050950">
    <property type="entry name" value="HTH-type_LysR_regulators"/>
</dbReference>
<dbReference type="KEGG" id="xyk:GT347_05335"/>
<evidence type="ECO:0000313" key="6">
    <source>
        <dbReference type="EMBL" id="QHJ01420.1"/>
    </source>
</evidence>
<dbReference type="Gene3D" id="3.40.190.290">
    <property type="match status" value="1"/>
</dbReference>
<evidence type="ECO:0000259" key="5">
    <source>
        <dbReference type="PROSITE" id="PS50931"/>
    </source>
</evidence>
<comment type="similarity">
    <text evidence="1">Belongs to the LysR transcriptional regulatory family.</text>
</comment>
<dbReference type="Pfam" id="PF00126">
    <property type="entry name" value="HTH_1"/>
    <property type="match status" value="1"/>
</dbReference>
<dbReference type="PROSITE" id="PS50931">
    <property type="entry name" value="HTH_LYSR"/>
    <property type="match status" value="1"/>
</dbReference>